<name>S7VX44_9FLAO</name>
<dbReference type="STRING" id="641526.ADIWIN_0942"/>
<proteinExistence type="predicted"/>
<protein>
    <submittedName>
        <fullName evidence="1">Uncharacterized protein</fullName>
    </submittedName>
</protein>
<reference evidence="1 2" key="1">
    <citation type="journal article" date="2013" name="Genome Announc.">
        <title>Draft Genome Sequence of Winogradskyella psychrotolerans RS-3T, Isolated from the Marine Transect of Kongsfjorden, Ny-Alesund, Svalbard, Arctic Ocean.</title>
        <authorList>
            <person name="Kumar Pinnaka A."/>
            <person name="Ara S."/>
            <person name="Singh A."/>
            <person name="Shivaji S."/>
        </authorList>
    </citation>
    <scope>NUCLEOTIDE SEQUENCE [LARGE SCALE GENOMIC DNA]</scope>
    <source>
        <strain evidence="1 2">RS-3</strain>
    </source>
</reference>
<dbReference type="eggNOG" id="ENOG5032WEI">
    <property type="taxonomic scope" value="Bacteria"/>
</dbReference>
<gene>
    <name evidence="1" type="ORF">ADIWIN_0942</name>
</gene>
<dbReference type="EMBL" id="ATMR01000060">
    <property type="protein sequence ID" value="EPR73982.1"/>
    <property type="molecule type" value="Genomic_DNA"/>
</dbReference>
<comment type="caution">
    <text evidence="1">The sequence shown here is derived from an EMBL/GenBank/DDBJ whole genome shotgun (WGS) entry which is preliminary data.</text>
</comment>
<sequence length="250" mass="28741">MTQPFLTNCIYFKTDLLHVMKLLFKFFLIPFFLTAVLSCEVHLEDNTRILVEGTIKDQDNMPVPDAKVSVHTRRGNFSGGENSYLLGEGYSATDGTFSVISFYNKDEDFAIEVAFGETYSTYVYKSNTLNFTPVNLTFDLGTVSLKKMASFNYNIVRISGESTSITYSFRYIEGFCLESFEGETLSEYQSACYQERFIAQTLNDNNPDYEWLLQVPLGEIVEFTYSINDEPEITEFITINEDNYDFTFSY</sequence>
<dbReference type="Proteomes" id="UP000014962">
    <property type="component" value="Unassembled WGS sequence"/>
</dbReference>
<evidence type="ECO:0000313" key="1">
    <source>
        <dbReference type="EMBL" id="EPR73982.1"/>
    </source>
</evidence>
<accession>S7VX44</accession>
<organism evidence="1 2">
    <name type="scientific">Winogradskyella psychrotolerans RS-3</name>
    <dbReference type="NCBI Taxonomy" id="641526"/>
    <lineage>
        <taxon>Bacteria</taxon>
        <taxon>Pseudomonadati</taxon>
        <taxon>Bacteroidota</taxon>
        <taxon>Flavobacteriia</taxon>
        <taxon>Flavobacteriales</taxon>
        <taxon>Flavobacteriaceae</taxon>
        <taxon>Winogradskyella</taxon>
    </lineage>
</organism>
<dbReference type="AlphaFoldDB" id="S7VX44"/>
<keyword evidence="2" id="KW-1185">Reference proteome</keyword>
<evidence type="ECO:0000313" key="2">
    <source>
        <dbReference type="Proteomes" id="UP000014962"/>
    </source>
</evidence>